<protein>
    <recommendedName>
        <fullName evidence="4">Histidine utilization repressor</fullName>
    </recommendedName>
</protein>
<dbReference type="Pfam" id="PF00392">
    <property type="entry name" value="GntR"/>
    <property type="match status" value="1"/>
</dbReference>
<evidence type="ECO:0000259" key="5">
    <source>
        <dbReference type="PROSITE" id="PS50949"/>
    </source>
</evidence>
<dbReference type="InterPro" id="IPR036390">
    <property type="entry name" value="WH_DNA-bd_sf"/>
</dbReference>
<dbReference type="PANTHER" id="PTHR44846">
    <property type="entry name" value="MANNOSYL-D-GLYCERATE TRANSPORT/METABOLISM SYSTEM REPRESSOR MNGR-RELATED"/>
    <property type="match status" value="1"/>
</dbReference>
<name>A0ABT1L6R5_9HYPH</name>
<dbReference type="PANTHER" id="PTHR44846:SF16">
    <property type="entry name" value="TRANSCRIPTIONAL REGULATOR PHNF-RELATED"/>
    <property type="match status" value="1"/>
</dbReference>
<keyword evidence="1" id="KW-0805">Transcription regulation</keyword>
<dbReference type="NCBIfam" id="TIGR02018">
    <property type="entry name" value="his_ut_repres"/>
    <property type="match status" value="1"/>
</dbReference>
<dbReference type="InterPro" id="IPR011663">
    <property type="entry name" value="UTRA"/>
</dbReference>
<evidence type="ECO:0000256" key="4">
    <source>
        <dbReference type="NCBIfam" id="TIGR02018"/>
    </source>
</evidence>
<dbReference type="Pfam" id="PF07702">
    <property type="entry name" value="UTRA"/>
    <property type="match status" value="1"/>
</dbReference>
<dbReference type="PROSITE" id="PS50949">
    <property type="entry name" value="HTH_GNTR"/>
    <property type="match status" value="1"/>
</dbReference>
<dbReference type="InterPro" id="IPR028978">
    <property type="entry name" value="Chorismate_lyase_/UTRA_dom_sf"/>
</dbReference>
<evidence type="ECO:0000256" key="2">
    <source>
        <dbReference type="ARBA" id="ARBA00023125"/>
    </source>
</evidence>
<evidence type="ECO:0000256" key="3">
    <source>
        <dbReference type="ARBA" id="ARBA00023163"/>
    </source>
</evidence>
<dbReference type="InterPro" id="IPR036388">
    <property type="entry name" value="WH-like_DNA-bd_sf"/>
</dbReference>
<feature type="domain" description="HTH gntR-type" evidence="5">
    <location>
        <begin position="5"/>
        <end position="73"/>
    </location>
</feature>
<dbReference type="RefSeq" id="WP_254737702.1">
    <property type="nucleotide sequence ID" value="NZ_JANCLU010000001.1"/>
</dbReference>
<accession>A0ABT1L6R5</accession>
<dbReference type="SMART" id="SM00345">
    <property type="entry name" value="HTH_GNTR"/>
    <property type="match status" value="1"/>
</dbReference>
<keyword evidence="3" id="KW-0804">Transcription</keyword>
<proteinExistence type="predicted"/>
<dbReference type="SUPFAM" id="SSF46785">
    <property type="entry name" value="Winged helix' DNA-binding domain"/>
    <property type="match status" value="1"/>
</dbReference>
<evidence type="ECO:0000256" key="1">
    <source>
        <dbReference type="ARBA" id="ARBA00023015"/>
    </source>
</evidence>
<dbReference type="EMBL" id="JANCLU010000001">
    <property type="protein sequence ID" value="MCP8937099.1"/>
    <property type="molecule type" value="Genomic_DNA"/>
</dbReference>
<dbReference type="SMART" id="SM00866">
    <property type="entry name" value="UTRA"/>
    <property type="match status" value="1"/>
</dbReference>
<sequence>MTRPQSLHQSILGEIEDKILSGAWPPGHRIPSEHELTAHYGVSRMTVNKVLTQLAAGGLIERRRRAGSFVSRPLTQSAVLDIRDIRTEVAALGLPYRYEVTVRRRRRAAGADRALIDLQAGAPVLELGCVHFAGARPFCREERLISLDAVPEAAEERFDEVAPGAWLVGRVPWTSAEHRIRAVGADRDAAALFSMAEGAACLAVERRTWSAERPVTFVRLTYPGDAHELVARFAPTQG</sequence>
<dbReference type="Proteomes" id="UP001205890">
    <property type="component" value="Unassembled WGS sequence"/>
</dbReference>
<keyword evidence="2" id="KW-0238">DNA-binding</keyword>
<dbReference type="CDD" id="cd07377">
    <property type="entry name" value="WHTH_GntR"/>
    <property type="match status" value="1"/>
</dbReference>
<dbReference type="SUPFAM" id="SSF64288">
    <property type="entry name" value="Chorismate lyase-like"/>
    <property type="match status" value="1"/>
</dbReference>
<comment type="caution">
    <text evidence="6">The sequence shown here is derived from an EMBL/GenBank/DDBJ whole genome shotgun (WGS) entry which is preliminary data.</text>
</comment>
<dbReference type="InterPro" id="IPR000524">
    <property type="entry name" value="Tscrpt_reg_HTH_GntR"/>
</dbReference>
<evidence type="ECO:0000313" key="7">
    <source>
        <dbReference type="Proteomes" id="UP001205890"/>
    </source>
</evidence>
<dbReference type="InterPro" id="IPR010248">
    <property type="entry name" value="His_ut_repres"/>
</dbReference>
<keyword evidence="7" id="KW-1185">Reference proteome</keyword>
<reference evidence="6 7" key="1">
    <citation type="submission" date="2022-07" db="EMBL/GenBank/DDBJ databases">
        <authorList>
            <person name="Li W.-J."/>
            <person name="Deng Q.-Q."/>
        </authorList>
    </citation>
    <scope>NUCLEOTIDE SEQUENCE [LARGE SCALE GENOMIC DNA]</scope>
    <source>
        <strain evidence="6 7">SYSU M60028</strain>
    </source>
</reference>
<dbReference type="InterPro" id="IPR050679">
    <property type="entry name" value="Bact_HTH_transcr_reg"/>
</dbReference>
<gene>
    <name evidence="6" type="primary">hutC</name>
    <name evidence="6" type="ORF">NK718_01080</name>
</gene>
<dbReference type="Gene3D" id="1.10.10.10">
    <property type="entry name" value="Winged helix-like DNA-binding domain superfamily/Winged helix DNA-binding domain"/>
    <property type="match status" value="1"/>
</dbReference>
<dbReference type="PRINTS" id="PR00035">
    <property type="entry name" value="HTHGNTR"/>
</dbReference>
<organism evidence="6 7">
    <name type="scientific">Alsobacter ponti</name>
    <dbReference type="NCBI Taxonomy" id="2962936"/>
    <lineage>
        <taxon>Bacteria</taxon>
        <taxon>Pseudomonadati</taxon>
        <taxon>Pseudomonadota</taxon>
        <taxon>Alphaproteobacteria</taxon>
        <taxon>Hyphomicrobiales</taxon>
        <taxon>Alsobacteraceae</taxon>
        <taxon>Alsobacter</taxon>
    </lineage>
</organism>
<dbReference type="Gene3D" id="3.40.1410.10">
    <property type="entry name" value="Chorismate lyase-like"/>
    <property type="match status" value="1"/>
</dbReference>
<evidence type="ECO:0000313" key="6">
    <source>
        <dbReference type="EMBL" id="MCP8937099.1"/>
    </source>
</evidence>